<evidence type="ECO:0008006" key="3">
    <source>
        <dbReference type="Google" id="ProtNLM"/>
    </source>
</evidence>
<reference evidence="1 2" key="1">
    <citation type="submission" date="2019-07" db="EMBL/GenBank/DDBJ databases">
        <title>Genomic Encyclopedia of Archaeal and Bacterial Type Strains, Phase II (KMG-II): from individual species to whole genera.</title>
        <authorList>
            <person name="Goeker M."/>
        </authorList>
    </citation>
    <scope>NUCLEOTIDE SEQUENCE [LARGE SCALE GENOMIC DNA]</scope>
    <source>
        <strain evidence="1 2">ATCC BAA-252</strain>
    </source>
</reference>
<keyword evidence="2" id="KW-1185">Reference proteome</keyword>
<accession>A0A562TBI0</accession>
<name>A0A562TBI0_9HYPH</name>
<protein>
    <recommendedName>
        <fullName evidence="3">Extracellular solute-binding protein (Family 3)</fullName>
    </recommendedName>
</protein>
<dbReference type="AlphaFoldDB" id="A0A562TBI0"/>
<gene>
    <name evidence="1" type="ORF">JM93_01137</name>
</gene>
<evidence type="ECO:0000313" key="2">
    <source>
        <dbReference type="Proteomes" id="UP000320593"/>
    </source>
</evidence>
<dbReference type="OrthoDB" id="547680at2"/>
<comment type="caution">
    <text evidence="1">The sequence shown here is derived from an EMBL/GenBank/DDBJ whole genome shotgun (WGS) entry which is preliminary data.</text>
</comment>
<organism evidence="1 2">
    <name type="scientific">Roseibium hamelinense</name>
    <dbReference type="NCBI Taxonomy" id="150831"/>
    <lineage>
        <taxon>Bacteria</taxon>
        <taxon>Pseudomonadati</taxon>
        <taxon>Pseudomonadota</taxon>
        <taxon>Alphaproteobacteria</taxon>
        <taxon>Hyphomicrobiales</taxon>
        <taxon>Stappiaceae</taxon>
        <taxon>Roseibium</taxon>
    </lineage>
</organism>
<proteinExistence type="predicted"/>
<evidence type="ECO:0000313" key="1">
    <source>
        <dbReference type="EMBL" id="TWI90160.1"/>
    </source>
</evidence>
<sequence length="290" mass="32786">MIRQAARIVWAFALLIASLVPACAGQTIRLGIEGRGESFQRYEVSVLELALAHSGEEVTLDIVHLGDIAQGRTLVEFENGRANFDVFYSGGSKEREGRFRQIDIPLSRGLLGHRIFITHKEKLPDLNAIKTLGELRDFAVIACGIGWPDSAILQRAGFKVAVAEWDALWKMVDAGRVNAFSRGLHEALPDLKGVKEDYPDLVVDGNILLSYKYDFFFYVHERDNALAELIRRGLNTAYENGAFMEHFYGHPDIRAAIAHIEHSKPRRFQIDNPLLSARQRAIPDRYWHTF</sequence>
<dbReference type="Proteomes" id="UP000320593">
    <property type="component" value="Unassembled WGS sequence"/>
</dbReference>
<dbReference type="SUPFAM" id="SSF53850">
    <property type="entry name" value="Periplasmic binding protein-like II"/>
    <property type="match status" value="1"/>
</dbReference>
<dbReference type="RefSeq" id="WP_145341193.1">
    <property type="nucleotide sequence ID" value="NZ_SMLY01000086.1"/>
</dbReference>
<dbReference type="EMBL" id="VLLF01000002">
    <property type="protein sequence ID" value="TWI90160.1"/>
    <property type="molecule type" value="Genomic_DNA"/>
</dbReference>